<proteinExistence type="predicted"/>
<accession>A0A2T2NRP4</accession>
<feature type="compositionally biased region" description="Basic and acidic residues" evidence="1">
    <location>
        <begin position="103"/>
        <end position="115"/>
    </location>
</feature>
<feature type="non-terminal residue" evidence="2">
    <location>
        <position position="1"/>
    </location>
</feature>
<gene>
    <name evidence="2" type="ORF">BS50DRAFT_665557</name>
</gene>
<name>A0A2T2NRP4_CORCC</name>
<dbReference type="AlphaFoldDB" id="A0A2T2NRP4"/>
<feature type="non-terminal residue" evidence="2">
    <location>
        <position position="276"/>
    </location>
</feature>
<dbReference type="Proteomes" id="UP000240883">
    <property type="component" value="Unassembled WGS sequence"/>
</dbReference>
<sequence>LLEAATGAPPIARHGVGLHTRRRAALGCLPVCLPPARASRRCKHRTEERRAEFWGAAAVLRCCGAGLARPPQCWPDGTPPAPMLCSDAMRCPLLPKHSRHLDHHTDSRHYSHDGPVDASDALDSWPEATASPHRARQPARQRQIGLRSPLSLRRQTPTPSWPCLRPWLPLIGAPPARSSHSQAARLRFLRPFCHNLHDPPSTAQTRITPAAWNRPASLGTPVRADRGPDGPSSRSLAGREWRVSSRQPWSGDEWPCCGHWPSAMPDVTGSFGAAAV</sequence>
<organism evidence="2 3">
    <name type="scientific">Corynespora cassiicola Philippines</name>
    <dbReference type="NCBI Taxonomy" id="1448308"/>
    <lineage>
        <taxon>Eukaryota</taxon>
        <taxon>Fungi</taxon>
        <taxon>Dikarya</taxon>
        <taxon>Ascomycota</taxon>
        <taxon>Pezizomycotina</taxon>
        <taxon>Dothideomycetes</taxon>
        <taxon>Pleosporomycetidae</taxon>
        <taxon>Pleosporales</taxon>
        <taxon>Corynesporascaceae</taxon>
        <taxon>Corynespora</taxon>
    </lineage>
</organism>
<reference evidence="2 3" key="1">
    <citation type="journal article" date="2018" name="Front. Microbiol.">
        <title>Genome-Wide Analysis of Corynespora cassiicola Leaf Fall Disease Putative Effectors.</title>
        <authorList>
            <person name="Lopez D."/>
            <person name="Ribeiro S."/>
            <person name="Label P."/>
            <person name="Fumanal B."/>
            <person name="Venisse J.S."/>
            <person name="Kohler A."/>
            <person name="de Oliveira R.R."/>
            <person name="Labutti K."/>
            <person name="Lipzen A."/>
            <person name="Lail K."/>
            <person name="Bauer D."/>
            <person name="Ohm R.A."/>
            <person name="Barry K.W."/>
            <person name="Spatafora J."/>
            <person name="Grigoriev I.V."/>
            <person name="Martin F.M."/>
            <person name="Pujade-Renaud V."/>
        </authorList>
    </citation>
    <scope>NUCLEOTIDE SEQUENCE [LARGE SCALE GENOMIC DNA]</scope>
    <source>
        <strain evidence="2 3">Philippines</strain>
    </source>
</reference>
<dbReference type="EMBL" id="KZ678134">
    <property type="protein sequence ID" value="PSN68039.1"/>
    <property type="molecule type" value="Genomic_DNA"/>
</dbReference>
<evidence type="ECO:0000313" key="2">
    <source>
        <dbReference type="EMBL" id="PSN68039.1"/>
    </source>
</evidence>
<evidence type="ECO:0000313" key="3">
    <source>
        <dbReference type="Proteomes" id="UP000240883"/>
    </source>
</evidence>
<feature type="region of interest" description="Disordered" evidence="1">
    <location>
        <begin position="199"/>
        <end position="250"/>
    </location>
</feature>
<feature type="region of interest" description="Disordered" evidence="1">
    <location>
        <begin position="102"/>
        <end position="159"/>
    </location>
</feature>
<protein>
    <submittedName>
        <fullName evidence="2">Uncharacterized protein</fullName>
    </submittedName>
</protein>
<evidence type="ECO:0000256" key="1">
    <source>
        <dbReference type="SAM" id="MobiDB-lite"/>
    </source>
</evidence>
<keyword evidence="3" id="KW-1185">Reference proteome</keyword>